<dbReference type="EMBL" id="JBHSMH010000007">
    <property type="protein sequence ID" value="MFC5468139.1"/>
    <property type="molecule type" value="Genomic_DNA"/>
</dbReference>
<reference evidence="2" key="1">
    <citation type="journal article" date="2019" name="Int. J. Syst. Evol. Microbiol.">
        <title>The Global Catalogue of Microorganisms (GCM) 10K type strain sequencing project: providing services to taxonomists for standard genome sequencing and annotation.</title>
        <authorList>
            <consortium name="The Broad Institute Genomics Platform"/>
            <consortium name="The Broad Institute Genome Sequencing Center for Infectious Disease"/>
            <person name="Wu L."/>
            <person name="Ma J."/>
        </authorList>
    </citation>
    <scope>NUCLEOTIDE SEQUENCE [LARGE SCALE GENOMIC DNA]</scope>
    <source>
        <strain evidence="2">CCUG 57113</strain>
    </source>
</reference>
<gene>
    <name evidence="1" type="ORF">ACFPPD_05355</name>
</gene>
<sequence>MPGASRSANIVNCAGASDITLTQAEFDRPNAIA</sequence>
<name>A0ABW0LQV5_9BACL</name>
<comment type="caution">
    <text evidence="1">The sequence shown here is derived from an EMBL/GenBank/DDBJ whole genome shotgun (WGS) entry which is preliminary data.</text>
</comment>
<accession>A0ABW0LQV5</accession>
<evidence type="ECO:0000313" key="2">
    <source>
        <dbReference type="Proteomes" id="UP001596105"/>
    </source>
</evidence>
<dbReference type="RefSeq" id="WP_378081487.1">
    <property type="nucleotide sequence ID" value="NZ_JBHSMH010000007.1"/>
</dbReference>
<evidence type="ECO:0000313" key="1">
    <source>
        <dbReference type="EMBL" id="MFC5468139.1"/>
    </source>
</evidence>
<organism evidence="1 2">
    <name type="scientific">Cohnella suwonensis</name>
    <dbReference type="NCBI Taxonomy" id="696072"/>
    <lineage>
        <taxon>Bacteria</taxon>
        <taxon>Bacillati</taxon>
        <taxon>Bacillota</taxon>
        <taxon>Bacilli</taxon>
        <taxon>Bacillales</taxon>
        <taxon>Paenibacillaceae</taxon>
        <taxon>Cohnella</taxon>
    </lineage>
</organism>
<keyword evidence="2" id="KW-1185">Reference proteome</keyword>
<protein>
    <submittedName>
        <fullName evidence="1">Uncharacterized protein</fullName>
    </submittedName>
</protein>
<dbReference type="Proteomes" id="UP001596105">
    <property type="component" value="Unassembled WGS sequence"/>
</dbReference>
<proteinExistence type="predicted"/>